<dbReference type="RefSeq" id="WP_122913512.1">
    <property type="nucleotide sequence ID" value="NZ_RHHT01000026.1"/>
</dbReference>
<dbReference type="Proteomes" id="UP000281915">
    <property type="component" value="Unassembled WGS sequence"/>
</dbReference>
<evidence type="ECO:0000313" key="1">
    <source>
        <dbReference type="EMBL" id="RNB78172.1"/>
    </source>
</evidence>
<accession>A0A3M8CQX8</accession>
<organism evidence="1 2">
    <name type="scientific">Brevibacillus panacihumi</name>
    <dbReference type="NCBI Taxonomy" id="497735"/>
    <lineage>
        <taxon>Bacteria</taxon>
        <taxon>Bacillati</taxon>
        <taxon>Bacillota</taxon>
        <taxon>Bacilli</taxon>
        <taxon>Bacillales</taxon>
        <taxon>Paenibacillaceae</taxon>
        <taxon>Brevibacillus</taxon>
    </lineage>
</organism>
<reference evidence="1 2" key="1">
    <citation type="submission" date="2018-10" db="EMBL/GenBank/DDBJ databases">
        <title>Phylogenomics of Brevibacillus.</title>
        <authorList>
            <person name="Dunlap C."/>
        </authorList>
    </citation>
    <scope>NUCLEOTIDE SEQUENCE [LARGE SCALE GENOMIC DNA]</scope>
    <source>
        <strain evidence="1 2">JCM 15085</strain>
    </source>
</reference>
<comment type="caution">
    <text evidence="1">The sequence shown here is derived from an EMBL/GenBank/DDBJ whole genome shotgun (WGS) entry which is preliminary data.</text>
</comment>
<protein>
    <submittedName>
        <fullName evidence="1">DUF1850 domain-containing protein</fullName>
    </submittedName>
</protein>
<dbReference type="Pfam" id="PF08905">
    <property type="entry name" value="DUF1850"/>
    <property type="match status" value="1"/>
</dbReference>
<evidence type="ECO:0000313" key="2">
    <source>
        <dbReference type="Proteomes" id="UP000281915"/>
    </source>
</evidence>
<gene>
    <name evidence="1" type="ORF">EDM58_11715</name>
</gene>
<dbReference type="InterPro" id="IPR015001">
    <property type="entry name" value="DUF1850"/>
</dbReference>
<name>A0A3M8CQX8_9BACL</name>
<sequence>MIAQKREGSRKRRTRLRLFSLTLLLSCIVLLNLPIFPSLVIRESASNHLVWSSRITSEQTFGLRWTHSIHRSAIEELYRIEDEQIILSEMSFHDYGIGMENDLAPGEELVVRDGLFRILHMNRIFPALHLFTGQVRANHTLLFAGTEIPLSSLIKPGSAITIQVEKRSIFREIGGH</sequence>
<dbReference type="AlphaFoldDB" id="A0A3M8CQX8"/>
<dbReference type="EMBL" id="RHHT01000026">
    <property type="protein sequence ID" value="RNB78172.1"/>
    <property type="molecule type" value="Genomic_DNA"/>
</dbReference>
<proteinExistence type="predicted"/>